<proteinExistence type="inferred from homology"/>
<comment type="caution">
    <text evidence="5">The sequence shown here is derived from an EMBL/GenBank/DDBJ whole genome shotgun (WGS) entry which is preliminary data.</text>
</comment>
<gene>
    <name evidence="5" type="ORF">HPP92_008667</name>
</gene>
<dbReference type="EMBL" id="JADCNL010000004">
    <property type="protein sequence ID" value="KAG0484588.1"/>
    <property type="molecule type" value="Genomic_DNA"/>
</dbReference>
<evidence type="ECO:0000256" key="3">
    <source>
        <dbReference type="ARBA" id="ARBA00022448"/>
    </source>
</evidence>
<organism evidence="5 6">
    <name type="scientific">Vanilla planifolia</name>
    <name type="common">Vanilla</name>
    <dbReference type="NCBI Taxonomy" id="51239"/>
    <lineage>
        <taxon>Eukaryota</taxon>
        <taxon>Viridiplantae</taxon>
        <taxon>Streptophyta</taxon>
        <taxon>Embryophyta</taxon>
        <taxon>Tracheophyta</taxon>
        <taxon>Spermatophyta</taxon>
        <taxon>Magnoliopsida</taxon>
        <taxon>Liliopsida</taxon>
        <taxon>Asparagales</taxon>
        <taxon>Orchidaceae</taxon>
        <taxon>Vanilloideae</taxon>
        <taxon>Vanilleae</taxon>
        <taxon>Vanilla</taxon>
    </lineage>
</organism>
<reference evidence="5 6" key="1">
    <citation type="journal article" date="2020" name="Nat. Food">
        <title>A phased Vanilla planifolia genome enables genetic improvement of flavour and production.</title>
        <authorList>
            <person name="Hasing T."/>
            <person name="Tang H."/>
            <person name="Brym M."/>
            <person name="Khazi F."/>
            <person name="Huang T."/>
            <person name="Chambers A.H."/>
        </authorList>
    </citation>
    <scope>NUCLEOTIDE SEQUENCE [LARGE SCALE GENOMIC DNA]</scope>
    <source>
        <tissue evidence="5">Leaf</tissue>
    </source>
</reference>
<dbReference type="AlphaFoldDB" id="A0A835R6H8"/>
<dbReference type="GO" id="GO:0005643">
    <property type="term" value="C:nuclear pore"/>
    <property type="evidence" value="ECO:0007669"/>
    <property type="project" value="InterPro"/>
</dbReference>
<sequence>MLNAHIDAPSVASVEVYDMRFELNEVEARMERYPSTISYLNLLNSLISQETDVSDRGLRFVGIFRFIYDQVFGPFPLRAYADPKEKWQLVIACLEHFHLVLKMYDLRDEDIINAVDISQPSSVPPASNLEIQFPILELLKDFMSGKVVFRNIMSIILLGVNMLINERTSHTYGLLLEKAVHLSLEVIILVFERDLFLAEFWRPLYQPLDVILSQDHTQIISLLDSRIVGLVQLLLKANAAKCLIEDYAACLESRFDESAPVENTKDDAGVLIMQHLDSFGIAQLPPRTSKLALRISTLHQRAWLLKLLAFELHSADMADPLHKESCLAIIRKIFAQHSEVNYGEPNSSKTFVTHPFDAVNGTSKIKALELLEIVHFKPPDIGLRYPQFILNTKYHKKVEDILSNSAISEMGGVYFYSERGDRLIDLDAFHDALWQMLKFSTQPGDSPYNIPDKGEISEVIQKLLRWAWKYNKNLEEQAAQLHMLTGWSHVVEVSVSRKALFIEDHSQFLFELLDASLSVSASPDCSLKMALVLSHLLPNGACHSILLKLIVAILRTESSEALRIRQYALLLSYFQYCRNVLDPEIPRSVIGFLVSEDQGDDELNLQKIDKEQAELARTNFAILKKEAEAMIDVVSKDAIEGSEVLKAMAFYALDTFIDIDEEKLLLSQLQSKGIPRSALLEISNFSVKDGGRCSVDSLQHLCTLEAELAMLLRISHRYNKHGAQLLLSIGALEHLRACRAPELKSKGFSRHCGNMVGMDIAGEFAKRNVLVTSILRLVSCLTSLVDSLEFLEVKNKIVRDVVDFIKHHQLFFDQILSEDISLADEVTLEQIDLVVSILSRVWPYEENDGHGFLQGIFRMINFVFKLDVGSNGIGHFSDPVEKKRMWEVVMFKLCFSLASYLYFLITKKLMRLQVSDITGSPGDSIAQQVPTLDTVVYLLSSVTAALVRAGEEKVFFLNKIQNINELSRQEVDEIIDVCIRRDYLSPFDSIQKRRYVAMVEMCRIIGIRDQLVIVLLQLAECLFNILLIHLQDSNFDSGDISLLCEKLHPTLEKLEHLREDRLGHDLKLFHRTINMLKELSIRNLALKGIS</sequence>
<dbReference type="Pfam" id="PF11894">
    <property type="entry name" value="Nup192"/>
    <property type="match status" value="2"/>
</dbReference>
<dbReference type="PANTHER" id="PTHR31344:SF0">
    <property type="entry name" value="NUCLEAR PORE COMPLEX PROTEIN NUP205"/>
    <property type="match status" value="1"/>
</dbReference>
<name>A0A835R6H8_VANPL</name>
<evidence type="ECO:0000256" key="4">
    <source>
        <dbReference type="ARBA" id="ARBA00023242"/>
    </source>
</evidence>
<dbReference type="InterPro" id="IPR021827">
    <property type="entry name" value="Nup186/Nup192/Nup205"/>
</dbReference>
<keyword evidence="6" id="KW-1185">Reference proteome</keyword>
<dbReference type="PANTHER" id="PTHR31344">
    <property type="entry name" value="NUCLEAR PORE COMPLEX PROTEIN NUP205"/>
    <property type="match status" value="1"/>
</dbReference>
<evidence type="ECO:0000313" key="6">
    <source>
        <dbReference type="Proteomes" id="UP000636800"/>
    </source>
</evidence>
<comment type="subcellular location">
    <subcellularLocation>
        <location evidence="1">Nucleus</location>
    </subcellularLocation>
</comment>
<dbReference type="OrthoDB" id="781802at2759"/>
<keyword evidence="3" id="KW-0813">Transport</keyword>
<protein>
    <recommendedName>
        <fullName evidence="7">Nuclear pore complex protein NUP205</fullName>
    </recommendedName>
</protein>
<comment type="similarity">
    <text evidence="2">Belongs to the NUP186/NUP192/NUP205 family.</text>
</comment>
<evidence type="ECO:0008006" key="7">
    <source>
        <dbReference type="Google" id="ProtNLM"/>
    </source>
</evidence>
<dbReference type="Proteomes" id="UP000636800">
    <property type="component" value="Unassembled WGS sequence"/>
</dbReference>
<evidence type="ECO:0000256" key="1">
    <source>
        <dbReference type="ARBA" id="ARBA00004123"/>
    </source>
</evidence>
<keyword evidence="4" id="KW-0539">Nucleus</keyword>
<accession>A0A835R6H8</accession>
<evidence type="ECO:0000256" key="2">
    <source>
        <dbReference type="ARBA" id="ARBA00005892"/>
    </source>
</evidence>
<evidence type="ECO:0000313" key="5">
    <source>
        <dbReference type="EMBL" id="KAG0484588.1"/>
    </source>
</evidence>